<accession>A0A6J7PJE5</accession>
<organism evidence="1">
    <name type="scientific">freshwater metagenome</name>
    <dbReference type="NCBI Taxonomy" id="449393"/>
    <lineage>
        <taxon>unclassified sequences</taxon>
        <taxon>metagenomes</taxon>
        <taxon>ecological metagenomes</taxon>
    </lineage>
</organism>
<dbReference type="Gene3D" id="3.90.550.10">
    <property type="entry name" value="Spore Coat Polysaccharide Biosynthesis Protein SpsA, Chain A"/>
    <property type="match status" value="1"/>
</dbReference>
<proteinExistence type="predicted"/>
<protein>
    <submittedName>
        <fullName evidence="1">Unannotated protein</fullName>
    </submittedName>
</protein>
<reference evidence="1" key="1">
    <citation type="submission" date="2020-05" db="EMBL/GenBank/DDBJ databases">
        <authorList>
            <person name="Chiriac C."/>
            <person name="Salcher M."/>
            <person name="Ghai R."/>
            <person name="Kavagutti S V."/>
        </authorList>
    </citation>
    <scope>NUCLEOTIDE SEQUENCE</scope>
</reference>
<evidence type="ECO:0000313" key="1">
    <source>
        <dbReference type="EMBL" id="CAB5005556.1"/>
    </source>
</evidence>
<dbReference type="SUPFAM" id="SSF53448">
    <property type="entry name" value="Nucleotide-diphospho-sugar transferases"/>
    <property type="match status" value="1"/>
</dbReference>
<dbReference type="EMBL" id="CAFBPA010000104">
    <property type="protein sequence ID" value="CAB5005556.1"/>
    <property type="molecule type" value="Genomic_DNA"/>
</dbReference>
<dbReference type="AlphaFoldDB" id="A0A6J7PJE5"/>
<gene>
    <name evidence="1" type="ORF">UFOPK4043_00796</name>
</gene>
<dbReference type="InterPro" id="IPR029044">
    <property type="entry name" value="Nucleotide-diphossugar_trans"/>
</dbReference>
<sequence>MATNEPVLLIAFNRPEHLSQVIDRLREVEPSFIYFAVDGARASRPEEAAKVAACRAQVTAFDWPCEVKTLFHDTNLGCGLGVSSAITWFFEHVERGIILEDDIVPDPSFFPFCSELLERYQDDERVQAISGCNFVPPSAQSHPEQAYRFSQVPHIWGWATWRRSWSRYRLDIAGWREQLPARQLWKRAGHSLPASVYWASTFELLARKEVDTWDGQFVFSAMVAGQLTATSNVNLIENIGFGASATHTVEDRNELQPIQALQLPTAVVPVLLDARADAWTRKNHFRATWRGMLEQADRYRKQRQGRSK</sequence>
<name>A0A6J7PJE5_9ZZZZ</name>